<protein>
    <submittedName>
        <fullName evidence="3">Uncharacterized protein</fullName>
    </submittedName>
</protein>
<evidence type="ECO:0000313" key="3">
    <source>
        <dbReference type="EMBL" id="KIU25045.1"/>
    </source>
</evidence>
<dbReference type="EMBL" id="JWHT01000016">
    <property type="protein sequence ID" value="KIU25045.1"/>
    <property type="molecule type" value="Genomic_DNA"/>
</dbReference>
<dbReference type="Proteomes" id="UP000193588">
    <property type="component" value="Unassembled WGS sequence"/>
</dbReference>
<comment type="caution">
    <text evidence="3">The sequence shown here is derived from an EMBL/GenBank/DDBJ whole genome shotgun (WGS) entry which is preliminary data.</text>
</comment>
<evidence type="ECO:0000313" key="7">
    <source>
        <dbReference type="Proteomes" id="UP000193588"/>
    </source>
</evidence>
<feature type="transmembrane region" description="Helical" evidence="1">
    <location>
        <begin position="35"/>
        <end position="54"/>
    </location>
</feature>
<dbReference type="RefSeq" id="WP_043707788.1">
    <property type="nucleotide sequence ID" value="NZ_CP020928.1"/>
</dbReference>
<evidence type="ECO:0000313" key="2">
    <source>
        <dbReference type="EMBL" id="KIU22733.1"/>
    </source>
</evidence>
<evidence type="ECO:0000313" key="4">
    <source>
        <dbReference type="EMBL" id="OSP90490.1"/>
    </source>
</evidence>
<feature type="transmembrane region" description="Helical" evidence="1">
    <location>
        <begin position="61"/>
        <end position="81"/>
    </location>
</feature>
<dbReference type="AlphaFoldDB" id="A0A0D1LYN7"/>
<dbReference type="eggNOG" id="ENOG5033H90">
    <property type="taxonomic scope" value="Bacteria"/>
</dbReference>
<feature type="transmembrane region" description="Helical" evidence="1">
    <location>
        <begin position="87"/>
        <end position="107"/>
    </location>
</feature>
<keyword evidence="1" id="KW-1133">Transmembrane helix</keyword>
<dbReference type="Proteomes" id="UP000032289">
    <property type="component" value="Unassembled WGS sequence"/>
</dbReference>
<reference evidence="4 7" key="2">
    <citation type="submission" date="2017-04" db="EMBL/GenBank/DDBJ databases">
        <title>The genome sequence of Weissella cibaria isolated from wild Drosophila.</title>
        <authorList>
            <person name="Ricks N.J."/>
            <person name="Carroll C."/>
            <person name="Walters A."/>
            <person name="Newell P.D."/>
            <person name="Chaston J.M."/>
        </authorList>
    </citation>
    <scope>NUCLEOTIDE SEQUENCE [LARGE SCALE GENOMIC DNA]</scope>
    <source>
        <strain evidence="4 7">DmW_103</strain>
    </source>
</reference>
<dbReference type="EMBL" id="JWHU01000001">
    <property type="protein sequence ID" value="KIU22733.1"/>
    <property type="molecule type" value="Genomic_DNA"/>
</dbReference>
<proteinExistence type="predicted"/>
<sequence length="291" mass="32974">MTSRKNLITRSRLAIFGFTTALILFIWLAGLTSGVVQIATVLLVILGIATGLMLPSLLTTWLAMLFLVISVMVLLLGTFVMDVTAKIFLIVAFPGAIFLTSSLRAVVGSFGWLTENQHNVAAFTKNYHPGLNLQRSYNARKIFEKAVTRFNGEPGLADMSLDVTGIQWAHSEQYQQFNPEQYNDVLAQAANVLKERRLPSEFLYILDDDMLLIVSFRLPRETYDYLTAATKIDLASIRVGDFRPQFQWGHKYITTENMQDYQTLDDAIKHIRRDMETDLVTEYMKKGTLDD</sequence>
<keyword evidence="1" id="KW-0812">Transmembrane</keyword>
<organism evidence="3 6">
    <name type="scientific">Weissella cibaria</name>
    <dbReference type="NCBI Taxonomy" id="137591"/>
    <lineage>
        <taxon>Bacteria</taxon>
        <taxon>Bacillati</taxon>
        <taxon>Bacillota</taxon>
        <taxon>Bacilli</taxon>
        <taxon>Lactobacillales</taxon>
        <taxon>Lactobacillaceae</taxon>
        <taxon>Weissella</taxon>
    </lineage>
</organism>
<accession>A0A0D1LYN7</accession>
<evidence type="ECO:0000313" key="6">
    <source>
        <dbReference type="Proteomes" id="UP000032289"/>
    </source>
</evidence>
<keyword evidence="5" id="KW-1185">Reference proteome</keyword>
<evidence type="ECO:0000313" key="5">
    <source>
        <dbReference type="Proteomes" id="UP000032287"/>
    </source>
</evidence>
<name>A0A0D1LYN7_9LACO</name>
<dbReference type="Proteomes" id="UP000032287">
    <property type="component" value="Unassembled WGS sequence"/>
</dbReference>
<evidence type="ECO:0000256" key="1">
    <source>
        <dbReference type="SAM" id="Phobius"/>
    </source>
</evidence>
<dbReference type="PATRIC" id="fig|137591.24.peg.751"/>
<keyword evidence="1" id="KW-0472">Membrane</keyword>
<dbReference type="EMBL" id="NDXJ01000002">
    <property type="protein sequence ID" value="OSP90490.1"/>
    <property type="molecule type" value="Genomic_DNA"/>
</dbReference>
<gene>
    <name evidence="3" type="ORF">ab3b_00770</name>
    <name evidence="4" type="ORF">B9D04_01685</name>
    <name evidence="2" type="ORF">QX99_00242</name>
</gene>
<reference evidence="5 6" key="1">
    <citation type="journal article" date="2015" name="Microbiology (Mosc.)">
        <title>Genomics of the Weissella cibaria species with an examination of its metabolic traits.</title>
        <authorList>
            <person name="Lynch K.M."/>
            <person name="Lucid A."/>
            <person name="Arendt E.K."/>
            <person name="Sleator R.D."/>
            <person name="Lucey B."/>
            <person name="Coffey A."/>
        </authorList>
    </citation>
    <scope>NUCLEOTIDE SEQUENCE [LARGE SCALE GENOMIC DNA]</scope>
    <source>
        <strain evidence="3 6">AB3b</strain>
        <strain evidence="2 5">MG1</strain>
    </source>
</reference>